<dbReference type="OrthoDB" id="9799456at2"/>
<comment type="caution">
    <text evidence="2">The sequence shown here is derived from an EMBL/GenBank/DDBJ whole genome shotgun (WGS) entry which is preliminary data.</text>
</comment>
<gene>
    <name evidence="2" type="ORF">EQG66_13715</name>
</gene>
<dbReference type="InterPro" id="IPR009325">
    <property type="entry name" value="DUF983"/>
</dbReference>
<proteinExistence type="predicted"/>
<reference evidence="3" key="1">
    <citation type="submission" date="2019-01" db="EMBL/GenBank/DDBJ databases">
        <title>Cytophagaceae bacterium strain CAR-16.</title>
        <authorList>
            <person name="Chen W.-M."/>
        </authorList>
    </citation>
    <scope>NUCLEOTIDE SEQUENCE [LARGE SCALE GENOMIC DNA]</scope>
    <source>
        <strain evidence="3">CHR27</strain>
    </source>
</reference>
<keyword evidence="1" id="KW-1133">Transmembrane helix</keyword>
<dbReference type="AlphaFoldDB" id="A0A4Q1KDG5"/>
<keyword evidence="1" id="KW-0472">Membrane</keyword>
<evidence type="ECO:0000256" key="1">
    <source>
        <dbReference type="SAM" id="Phobius"/>
    </source>
</evidence>
<keyword evidence="3" id="KW-1185">Reference proteome</keyword>
<accession>A0A4Q1KDG5</accession>
<dbReference type="Pfam" id="PF06170">
    <property type="entry name" value="DUF983"/>
    <property type="match status" value="1"/>
</dbReference>
<dbReference type="RefSeq" id="WP_129405116.1">
    <property type="nucleotide sequence ID" value="NZ_SBKP01000018.1"/>
</dbReference>
<sequence length="127" mass="13870">MSSDEPKPARPLWPALRHGLAGRCPACGEGRLFARFLKPVAACPRCAEALEGHQADDFPAYIVIILLGHILVPTMIEVNYLFAIPLGWQAAIWPTLTAVLALAMIQPVKGGVIAYQWARRMHGFARG</sequence>
<name>A0A4Q1KDG5_9SPHN</name>
<protein>
    <submittedName>
        <fullName evidence="2">DUF983 domain-containing protein</fullName>
    </submittedName>
</protein>
<evidence type="ECO:0000313" key="2">
    <source>
        <dbReference type="EMBL" id="RXR25950.1"/>
    </source>
</evidence>
<feature type="transmembrane region" description="Helical" evidence="1">
    <location>
        <begin position="58"/>
        <end position="76"/>
    </location>
</feature>
<dbReference type="Proteomes" id="UP000290958">
    <property type="component" value="Unassembled WGS sequence"/>
</dbReference>
<feature type="transmembrane region" description="Helical" evidence="1">
    <location>
        <begin position="82"/>
        <end position="105"/>
    </location>
</feature>
<dbReference type="EMBL" id="SBKP01000018">
    <property type="protein sequence ID" value="RXR25950.1"/>
    <property type="molecule type" value="Genomic_DNA"/>
</dbReference>
<keyword evidence="1" id="KW-0812">Transmembrane</keyword>
<organism evidence="2 3">
    <name type="scientific">Sphingobium fluviale</name>
    <dbReference type="NCBI Taxonomy" id="2506423"/>
    <lineage>
        <taxon>Bacteria</taxon>
        <taxon>Pseudomonadati</taxon>
        <taxon>Pseudomonadota</taxon>
        <taxon>Alphaproteobacteria</taxon>
        <taxon>Sphingomonadales</taxon>
        <taxon>Sphingomonadaceae</taxon>
        <taxon>Sphingobium</taxon>
    </lineage>
</organism>
<evidence type="ECO:0000313" key="3">
    <source>
        <dbReference type="Proteomes" id="UP000290958"/>
    </source>
</evidence>